<dbReference type="CDD" id="cd06325">
    <property type="entry name" value="PBP1_ABC_unchar_transporter"/>
    <property type="match status" value="1"/>
</dbReference>
<reference evidence="1" key="1">
    <citation type="journal article" date="2015" name="Nature">
        <title>Complex archaea that bridge the gap between prokaryotes and eukaryotes.</title>
        <authorList>
            <person name="Spang A."/>
            <person name="Saw J.H."/>
            <person name="Jorgensen S.L."/>
            <person name="Zaremba-Niedzwiedzka K."/>
            <person name="Martijn J."/>
            <person name="Lind A.E."/>
            <person name="van Eijk R."/>
            <person name="Schleper C."/>
            <person name="Guy L."/>
            <person name="Ettema T.J."/>
        </authorList>
    </citation>
    <scope>NUCLEOTIDE SEQUENCE</scope>
</reference>
<accession>A0A0F8W164</accession>
<dbReference type="PANTHER" id="PTHR35271">
    <property type="entry name" value="ABC TRANSPORTER, SUBSTRATE-BINDING LIPOPROTEIN-RELATED"/>
    <property type="match status" value="1"/>
</dbReference>
<dbReference type="PANTHER" id="PTHR35271:SF1">
    <property type="entry name" value="ABC TRANSPORTER, SUBSTRATE-BINDING LIPOPROTEIN"/>
    <property type="match status" value="1"/>
</dbReference>
<organism evidence="1">
    <name type="scientific">marine sediment metagenome</name>
    <dbReference type="NCBI Taxonomy" id="412755"/>
    <lineage>
        <taxon>unclassified sequences</taxon>
        <taxon>metagenomes</taxon>
        <taxon>ecological metagenomes</taxon>
    </lineage>
</organism>
<dbReference type="InterPro" id="IPR007487">
    <property type="entry name" value="ABC_transpt-TYRBP-like"/>
</dbReference>
<gene>
    <name evidence="1" type="ORF">LCGC14_3125080</name>
</gene>
<dbReference type="InterPro" id="IPR028082">
    <property type="entry name" value="Peripla_BP_I"/>
</dbReference>
<feature type="non-terminal residue" evidence="1">
    <location>
        <position position="1"/>
    </location>
</feature>
<comment type="caution">
    <text evidence="1">The sequence shown here is derived from an EMBL/GenBank/DDBJ whole genome shotgun (WGS) entry which is preliminary data.</text>
</comment>
<protein>
    <recommendedName>
        <fullName evidence="2">ABC transporter substrate-binding protein</fullName>
    </recommendedName>
</protein>
<dbReference type="SUPFAM" id="SSF53822">
    <property type="entry name" value="Periplasmic binding protein-like I"/>
    <property type="match status" value="1"/>
</dbReference>
<evidence type="ECO:0008006" key="2">
    <source>
        <dbReference type="Google" id="ProtNLM"/>
    </source>
</evidence>
<dbReference type="AlphaFoldDB" id="A0A0F8W164"/>
<evidence type="ECO:0000313" key="1">
    <source>
        <dbReference type="EMBL" id="KKK50432.1"/>
    </source>
</evidence>
<dbReference type="Pfam" id="PF04392">
    <property type="entry name" value="ABC_sub_bind"/>
    <property type="match status" value="1"/>
</dbReference>
<name>A0A0F8W164_9ZZZZ</name>
<sequence length="322" mass="35463">VEWSEIPERKKQESLYTIGIFQFNDAPTLNEVREGFIRALEDKGLRDNENVRLKIRNGYGNLAEVQRIAQDFVDENVNMIVALSTPCLQAALIATHEIPIIFSSVANPFLAGAGKSAHDHRSNVSGVSSRGPIEKSLGFIREILPKAKRLGTLWTPAEINSEFYLELAKRGARDLGFEIVDVPIANKNQVLHSAQLLINKKIDAIYQISDNTINASFETIGNVAEENSIPLFGGFLLSTHRGACAALGWDFFEMGYKAGEIAFRVKGGESPAKIPIQSMSKVRMNLNLDAAAKQGIKFSDEVLRKADEVVGAKEKSQSNSDF</sequence>
<dbReference type="Gene3D" id="3.40.50.2300">
    <property type="match status" value="2"/>
</dbReference>
<proteinExistence type="predicted"/>
<dbReference type="EMBL" id="LAZR01068027">
    <property type="protein sequence ID" value="KKK50432.1"/>
    <property type="molecule type" value="Genomic_DNA"/>
</dbReference>